<proteinExistence type="predicted"/>
<accession>A0AAN9A2Z9</accession>
<keyword evidence="3" id="KW-1185">Reference proteome</keyword>
<protein>
    <submittedName>
        <fullName evidence="2">Uncharacterized protein</fullName>
    </submittedName>
</protein>
<evidence type="ECO:0000313" key="3">
    <source>
        <dbReference type="Proteomes" id="UP001381693"/>
    </source>
</evidence>
<dbReference type="Proteomes" id="UP001381693">
    <property type="component" value="Unassembled WGS sequence"/>
</dbReference>
<feature type="non-terminal residue" evidence="2">
    <location>
        <position position="57"/>
    </location>
</feature>
<organism evidence="2 3">
    <name type="scientific">Halocaridina rubra</name>
    <name type="common">Hawaiian red shrimp</name>
    <dbReference type="NCBI Taxonomy" id="373956"/>
    <lineage>
        <taxon>Eukaryota</taxon>
        <taxon>Metazoa</taxon>
        <taxon>Ecdysozoa</taxon>
        <taxon>Arthropoda</taxon>
        <taxon>Crustacea</taxon>
        <taxon>Multicrustacea</taxon>
        <taxon>Malacostraca</taxon>
        <taxon>Eumalacostraca</taxon>
        <taxon>Eucarida</taxon>
        <taxon>Decapoda</taxon>
        <taxon>Pleocyemata</taxon>
        <taxon>Caridea</taxon>
        <taxon>Atyoidea</taxon>
        <taxon>Atyidae</taxon>
        <taxon>Halocaridina</taxon>
    </lineage>
</organism>
<sequence length="57" mass="6582">MTCQLDRKSEDSPVISDDNSSTSSVIADHGYYKGRYAERVGIDSSYENTDWDQERRF</sequence>
<gene>
    <name evidence="2" type="ORF">SK128_001626</name>
</gene>
<reference evidence="2 3" key="1">
    <citation type="submission" date="2023-11" db="EMBL/GenBank/DDBJ databases">
        <title>Halocaridina rubra genome assembly.</title>
        <authorList>
            <person name="Smith C."/>
        </authorList>
    </citation>
    <scope>NUCLEOTIDE SEQUENCE [LARGE SCALE GENOMIC DNA]</scope>
    <source>
        <strain evidence="2">EP-1</strain>
        <tissue evidence="2">Whole</tissue>
    </source>
</reference>
<feature type="region of interest" description="Disordered" evidence="1">
    <location>
        <begin position="1"/>
        <end position="24"/>
    </location>
</feature>
<evidence type="ECO:0000313" key="2">
    <source>
        <dbReference type="EMBL" id="KAK7070495.1"/>
    </source>
</evidence>
<dbReference type="EMBL" id="JAXCGZ010015343">
    <property type="protein sequence ID" value="KAK7070495.1"/>
    <property type="molecule type" value="Genomic_DNA"/>
</dbReference>
<name>A0AAN9A2Z9_HALRR</name>
<dbReference type="AlphaFoldDB" id="A0AAN9A2Z9"/>
<comment type="caution">
    <text evidence="2">The sequence shown here is derived from an EMBL/GenBank/DDBJ whole genome shotgun (WGS) entry which is preliminary data.</text>
</comment>
<feature type="compositionally biased region" description="Basic and acidic residues" evidence="1">
    <location>
        <begin position="1"/>
        <end position="11"/>
    </location>
</feature>
<evidence type="ECO:0000256" key="1">
    <source>
        <dbReference type="SAM" id="MobiDB-lite"/>
    </source>
</evidence>